<feature type="compositionally biased region" description="Acidic residues" evidence="1">
    <location>
        <begin position="243"/>
        <end position="256"/>
    </location>
</feature>
<reference evidence="2 3" key="1">
    <citation type="journal article" date="2015" name="Genome Announc.">
        <title>Thirty-Two Complete Genome Assemblies of Nine Yersinia Species, Including Y. pestis, Y. pseudotuberculosis, and Y. enterocolitica.</title>
        <authorList>
            <person name="Johnson S.L."/>
            <person name="Daligault H.E."/>
            <person name="Davenport K.W."/>
            <person name="Jaissle J."/>
            <person name="Frey K.G."/>
            <person name="Ladner J.T."/>
            <person name="Broomall S.M."/>
            <person name="Bishop-Lilly K.A."/>
            <person name="Bruce D.C."/>
            <person name="Coyne S.R."/>
            <person name="Gibbons H.S."/>
            <person name="Lo C.C."/>
            <person name="Munk A.C."/>
            <person name="Rosenzweig C.N."/>
            <person name="Koroleva G.I."/>
            <person name="Palacios G.F."/>
            <person name="Redden C.L."/>
            <person name="Xu Y."/>
            <person name="Minogue T.D."/>
            <person name="Chain P.S."/>
        </authorList>
    </citation>
    <scope>NUCLEOTIDE SEQUENCE [LARGE SCALE GENOMIC DNA]</scope>
    <source>
        <strain evidence="2 3">YRA</strain>
    </source>
</reference>
<feature type="region of interest" description="Disordered" evidence="1">
    <location>
        <begin position="243"/>
        <end position="270"/>
    </location>
</feature>
<gene>
    <name evidence="2" type="ORF">CH64_1540</name>
</gene>
<evidence type="ECO:0000313" key="2">
    <source>
        <dbReference type="EMBL" id="AJJ10829.1"/>
    </source>
</evidence>
<organism evidence="2 3">
    <name type="scientific">Yersinia rohdei</name>
    <dbReference type="NCBI Taxonomy" id="29485"/>
    <lineage>
        <taxon>Bacteria</taxon>
        <taxon>Pseudomonadati</taxon>
        <taxon>Pseudomonadota</taxon>
        <taxon>Gammaproteobacteria</taxon>
        <taxon>Enterobacterales</taxon>
        <taxon>Yersiniaceae</taxon>
        <taxon>Yersinia</taxon>
    </lineage>
</organism>
<evidence type="ECO:0000313" key="3">
    <source>
        <dbReference type="Proteomes" id="UP000031914"/>
    </source>
</evidence>
<proteinExistence type="predicted"/>
<sequence>MNRDWILQTSETRRAFANATWVPLRASQEQARDIMRDTEIGYVGEFFGCGSVAFPPQQREVAERLNWGDLGIAHSARPYAYEDGHYSPIDEYQYNDKEPIGVELVFVHDQPVVGGTIWILNPDLVVALGLIKEGNNWVRPEEDFVVVAREIIDENGKYQLIEIKRAFLIDYLAARGLTLRLSYYRQRVEIVSTLEGSSYEGLENHQSERDQGRFELLIRSLNDVYGGSWASFRVWRTDVDEEEDAPVLGPEDDENTGFEQSEGMRTGPDGVRIEGEFWRDEWIEHQDLSIRIRGDADQTLPNFIIETDGTRAASSTLNSEDVGRWLWFRSSVVLELLSHRGFILKWYTAETGGIRSTSGYTTHFGINTADLVTVYAYDIARLAAWEQHLWAAHNVAPDGKVSVELLSSQVKAQVASTHAVEELLFVSIRMLEQGFRKRFEINLFNHDIDDEAVMQLVTRFLCRDQASLLRLAKEIIRVFSDRLNVRELRRLSTHTDKDKLGSNKLLQDILANDVGEDKARLVLGPIVGAYELRLGDAHPTGSKIGEALKLAGIDESRSPLRQGEQLIHNVGHSIWWIGKLLCENKDNA</sequence>
<dbReference type="EMBL" id="CP009787">
    <property type="protein sequence ID" value="AJJ10829.1"/>
    <property type="molecule type" value="Genomic_DNA"/>
</dbReference>
<dbReference type="Proteomes" id="UP000031914">
    <property type="component" value="Chromosome"/>
</dbReference>
<accession>A0ABM5SC15</accession>
<evidence type="ECO:0000256" key="1">
    <source>
        <dbReference type="SAM" id="MobiDB-lite"/>
    </source>
</evidence>
<protein>
    <submittedName>
        <fullName evidence="2">Uncharacterized protein</fullName>
    </submittedName>
</protein>
<name>A0ABM5SC15_YERRO</name>
<keyword evidence="3" id="KW-1185">Reference proteome</keyword>